<dbReference type="Pfam" id="PF00072">
    <property type="entry name" value="Response_reg"/>
    <property type="match status" value="1"/>
</dbReference>
<dbReference type="PANTHER" id="PTHR43304">
    <property type="entry name" value="PHYTOCHROME-LIKE PROTEIN CPH1"/>
    <property type="match status" value="1"/>
</dbReference>
<dbReference type="EMBL" id="JBHUDB010000009">
    <property type="protein sequence ID" value="MFD1571226.1"/>
    <property type="molecule type" value="Genomic_DNA"/>
</dbReference>
<dbReference type="InterPro" id="IPR001610">
    <property type="entry name" value="PAC"/>
</dbReference>
<dbReference type="InterPro" id="IPR003661">
    <property type="entry name" value="HisK_dim/P_dom"/>
</dbReference>
<dbReference type="InterPro" id="IPR003594">
    <property type="entry name" value="HATPase_dom"/>
</dbReference>
<dbReference type="SUPFAM" id="SSF55785">
    <property type="entry name" value="PYP-like sensor domain (PAS domain)"/>
    <property type="match status" value="3"/>
</dbReference>
<evidence type="ECO:0000259" key="8">
    <source>
        <dbReference type="PROSITE" id="PS50109"/>
    </source>
</evidence>
<dbReference type="Pfam" id="PF02518">
    <property type="entry name" value="HATPase_c"/>
    <property type="match status" value="1"/>
</dbReference>
<dbReference type="CDD" id="cd00156">
    <property type="entry name" value="REC"/>
    <property type="match status" value="1"/>
</dbReference>
<evidence type="ECO:0000256" key="3">
    <source>
        <dbReference type="ARBA" id="ARBA00022553"/>
    </source>
</evidence>
<reference evidence="12 13" key="1">
    <citation type="journal article" date="2019" name="Int. J. Syst. Evol. Microbiol.">
        <title>The Global Catalogue of Microorganisms (GCM) 10K type strain sequencing project: providing services to taxonomists for standard genome sequencing and annotation.</title>
        <authorList>
            <consortium name="The Broad Institute Genomics Platform"/>
            <consortium name="The Broad Institute Genome Sequencing Center for Infectious Disease"/>
            <person name="Wu L."/>
            <person name="Ma J."/>
        </authorList>
    </citation>
    <scope>NUCLEOTIDE SEQUENCE [LARGE SCALE GENOMIC DNA]</scope>
    <source>
        <strain evidence="12 13">CGMCC 1.12689</strain>
    </source>
</reference>
<dbReference type="InterPro" id="IPR035965">
    <property type="entry name" value="PAS-like_dom_sf"/>
</dbReference>
<name>A0ABD6C358_9EURY</name>
<dbReference type="SMART" id="SM00091">
    <property type="entry name" value="PAS"/>
    <property type="match status" value="3"/>
</dbReference>
<keyword evidence="13" id="KW-1185">Reference proteome</keyword>
<dbReference type="InterPro" id="IPR003018">
    <property type="entry name" value="GAF"/>
</dbReference>
<organism evidence="12 13">
    <name type="scientific">Halorubrum laminariae</name>
    <dbReference type="NCBI Taxonomy" id="1433523"/>
    <lineage>
        <taxon>Archaea</taxon>
        <taxon>Methanobacteriati</taxon>
        <taxon>Methanobacteriota</taxon>
        <taxon>Stenosarchaea group</taxon>
        <taxon>Halobacteria</taxon>
        <taxon>Halobacteriales</taxon>
        <taxon>Haloferacaceae</taxon>
        <taxon>Halorubrum</taxon>
    </lineage>
</organism>
<dbReference type="InterPro" id="IPR005467">
    <property type="entry name" value="His_kinase_dom"/>
</dbReference>
<dbReference type="SUPFAM" id="SSF47384">
    <property type="entry name" value="Homodimeric domain of signal transducing histidine kinase"/>
    <property type="match status" value="1"/>
</dbReference>
<feature type="domain" description="PAC" evidence="11">
    <location>
        <begin position="515"/>
        <end position="568"/>
    </location>
</feature>
<dbReference type="Proteomes" id="UP001597185">
    <property type="component" value="Unassembled WGS sequence"/>
</dbReference>
<feature type="domain" description="Histidine kinase" evidence="8">
    <location>
        <begin position="716"/>
        <end position="904"/>
    </location>
</feature>
<accession>A0ABD6C358</accession>
<dbReference type="EC" id="2.7.13.3" evidence="2"/>
<dbReference type="InterPro" id="IPR036890">
    <property type="entry name" value="HATPase_C_sf"/>
</dbReference>
<evidence type="ECO:0000259" key="10">
    <source>
        <dbReference type="PROSITE" id="PS50112"/>
    </source>
</evidence>
<keyword evidence="3 6" id="KW-0597">Phosphoprotein</keyword>
<dbReference type="SUPFAM" id="SSF55781">
    <property type="entry name" value="GAF domain-like"/>
    <property type="match status" value="1"/>
</dbReference>
<dbReference type="PROSITE" id="PS50110">
    <property type="entry name" value="RESPONSE_REGULATORY"/>
    <property type="match status" value="1"/>
</dbReference>
<dbReference type="InterPro" id="IPR011006">
    <property type="entry name" value="CheY-like_superfamily"/>
</dbReference>
<feature type="domain" description="Response regulatory" evidence="9">
    <location>
        <begin position="10"/>
        <end position="126"/>
    </location>
</feature>
<dbReference type="PRINTS" id="PR00344">
    <property type="entry name" value="BCTRLSENSOR"/>
</dbReference>
<evidence type="ECO:0000256" key="7">
    <source>
        <dbReference type="SAM" id="Coils"/>
    </source>
</evidence>
<evidence type="ECO:0000256" key="6">
    <source>
        <dbReference type="PROSITE-ProRule" id="PRU00169"/>
    </source>
</evidence>
<dbReference type="PROSITE" id="PS50109">
    <property type="entry name" value="HIS_KIN"/>
    <property type="match status" value="1"/>
</dbReference>
<dbReference type="Pfam" id="PF01590">
    <property type="entry name" value="GAF"/>
    <property type="match status" value="1"/>
</dbReference>
<dbReference type="CDD" id="cd00130">
    <property type="entry name" value="PAS"/>
    <property type="match status" value="2"/>
</dbReference>
<keyword evidence="4" id="KW-0808">Transferase</keyword>
<dbReference type="Gene3D" id="3.30.450.20">
    <property type="entry name" value="PAS domain"/>
    <property type="match status" value="3"/>
</dbReference>
<dbReference type="NCBIfam" id="TIGR00229">
    <property type="entry name" value="sensory_box"/>
    <property type="match status" value="2"/>
</dbReference>
<dbReference type="Gene3D" id="1.10.287.130">
    <property type="match status" value="1"/>
</dbReference>
<dbReference type="Gene3D" id="3.40.50.2300">
    <property type="match status" value="1"/>
</dbReference>
<evidence type="ECO:0000259" key="9">
    <source>
        <dbReference type="PROSITE" id="PS50110"/>
    </source>
</evidence>
<dbReference type="SUPFAM" id="SSF55874">
    <property type="entry name" value="ATPase domain of HSP90 chaperone/DNA topoisomerase II/histidine kinase"/>
    <property type="match status" value="1"/>
</dbReference>
<proteinExistence type="predicted"/>
<dbReference type="InterPro" id="IPR001789">
    <property type="entry name" value="Sig_transdc_resp-reg_receiver"/>
</dbReference>
<dbReference type="GO" id="GO:0004673">
    <property type="term" value="F:protein histidine kinase activity"/>
    <property type="evidence" value="ECO:0007669"/>
    <property type="project" value="UniProtKB-EC"/>
</dbReference>
<dbReference type="PROSITE" id="PS50113">
    <property type="entry name" value="PAC"/>
    <property type="match status" value="2"/>
</dbReference>
<dbReference type="CDD" id="cd00082">
    <property type="entry name" value="HisKA"/>
    <property type="match status" value="1"/>
</dbReference>
<dbReference type="PROSITE" id="PS50112">
    <property type="entry name" value="PAS"/>
    <property type="match status" value="2"/>
</dbReference>
<dbReference type="SMART" id="SM00388">
    <property type="entry name" value="HisKA"/>
    <property type="match status" value="1"/>
</dbReference>
<dbReference type="RefSeq" id="WP_256419369.1">
    <property type="nucleotide sequence ID" value="NZ_JANHDL010000018.1"/>
</dbReference>
<dbReference type="SMART" id="SM00387">
    <property type="entry name" value="HATPase_c"/>
    <property type="match status" value="1"/>
</dbReference>
<dbReference type="InterPro" id="IPR013656">
    <property type="entry name" value="PAS_4"/>
</dbReference>
<keyword evidence="5" id="KW-0418">Kinase</keyword>
<feature type="coiled-coil region" evidence="7">
    <location>
        <begin position="556"/>
        <end position="590"/>
    </location>
</feature>
<dbReference type="Gene3D" id="3.30.450.40">
    <property type="match status" value="1"/>
</dbReference>
<dbReference type="SMART" id="SM00448">
    <property type="entry name" value="REC"/>
    <property type="match status" value="1"/>
</dbReference>
<evidence type="ECO:0000313" key="12">
    <source>
        <dbReference type="EMBL" id="MFD1571226.1"/>
    </source>
</evidence>
<dbReference type="SUPFAM" id="SSF52172">
    <property type="entry name" value="CheY-like"/>
    <property type="match status" value="1"/>
</dbReference>
<dbReference type="InterPro" id="IPR000700">
    <property type="entry name" value="PAS-assoc_C"/>
</dbReference>
<feature type="domain" description="PAS" evidence="10">
    <location>
        <begin position="580"/>
        <end position="655"/>
    </location>
</feature>
<dbReference type="Pfam" id="PF08447">
    <property type="entry name" value="PAS_3"/>
    <property type="match status" value="1"/>
</dbReference>
<dbReference type="SMART" id="SM00086">
    <property type="entry name" value="PAC"/>
    <property type="match status" value="2"/>
</dbReference>
<evidence type="ECO:0000256" key="5">
    <source>
        <dbReference type="ARBA" id="ARBA00022777"/>
    </source>
</evidence>
<dbReference type="InterPro" id="IPR000014">
    <property type="entry name" value="PAS"/>
</dbReference>
<gene>
    <name evidence="12" type="ORF">ACFR9T_11610</name>
</gene>
<evidence type="ECO:0000256" key="2">
    <source>
        <dbReference type="ARBA" id="ARBA00012438"/>
    </source>
</evidence>
<feature type="modified residue" description="4-aspartylphosphate" evidence="6">
    <location>
        <position position="61"/>
    </location>
</feature>
<dbReference type="AlphaFoldDB" id="A0ABD6C358"/>
<dbReference type="InterPro" id="IPR029016">
    <property type="entry name" value="GAF-like_dom_sf"/>
</dbReference>
<evidence type="ECO:0000313" key="13">
    <source>
        <dbReference type="Proteomes" id="UP001597185"/>
    </source>
</evidence>
<dbReference type="InterPro" id="IPR004358">
    <property type="entry name" value="Sig_transdc_His_kin-like_C"/>
</dbReference>
<dbReference type="Pfam" id="PF00512">
    <property type="entry name" value="HisKA"/>
    <property type="match status" value="1"/>
</dbReference>
<dbReference type="InterPro" id="IPR052162">
    <property type="entry name" value="Sensor_kinase/Photoreceptor"/>
</dbReference>
<evidence type="ECO:0000256" key="1">
    <source>
        <dbReference type="ARBA" id="ARBA00000085"/>
    </source>
</evidence>
<sequence>MSSTSQQEIQVLYVDDDPELTELLAMYLQREDDRFAIETATNAAEGLQLLAEANIDCVVSDYQMPEMDGLEFFKSVTEKHPTLPFILYTGNGSEKVASEAISTGVTDYLQKKSNTDHYTSLANRIINAVDAQRRDQKIEFFKTLQHELTELSIEFLRSEVHDIDTLINHTLEKLGTLVGADRTYVFDIDHEAETLSNTHEWCSEGIEPQLEILQDIPHDTLPWWTQKLKNFEKIVIPNVSELPPEAEAERETLQEQNINSLIVTPMISNNELVGFIGFDWVEDQGVWSDEFINILRMASELITTARNRKEREGKLQELKRQYETVAENFPDGAVFLIDTDLRCVRAGGEELNNVGLSPDDIEDKKPHALFPGDIADELCHYYEEALNGNANTFEQVYGGDCYQIQTVPVRTDGKVIDHVMAVSQNITERKQQIAEIQRLKNRLELAVEGAELGVWDWNMKTDEVEFNDQWAKMLGYTPEELEPHLRTWETRVHPDDIEEVRASLDAHMQKNTEYYDTEHRMRTADGEWKWVRDIGNIVARDGDDEPIRAVGIHLDIDESKQYQRELEEKTEELEELTTRLEEQYQTLFEEAPVMAVVTRAENSRPIIEGCNNQFAETLGFEPDTFVGTELAEFYTSDSREELIDGGGYERSLEGDFTNESRELVAADGEIVETRLRAVPRKDASGTVVGTLAMYIDITEREEIKRANERLEEFAGIVSHDLRNPLTVATGHLELARDDCESSHLEAVEQAHSRMNVLIEDLLTLARYGEAVTDTEAINLTTVVEACWDTVDTTEATLTIESDRTVVADEPRLKQLFENLIRNAVEHGGSTVTVTVGGLENGFYIEDDGPGVPEDDAEAVFEAGYSTNDDGTGFGLSIVQRIVEAHEWDIRVLNSSTGGARFEITGVELSTE</sequence>
<protein>
    <recommendedName>
        <fullName evidence="2">histidine kinase</fullName>
        <ecNumber evidence="2">2.7.13.3</ecNumber>
    </recommendedName>
</protein>
<dbReference type="InterPro" id="IPR036097">
    <property type="entry name" value="HisK_dim/P_sf"/>
</dbReference>
<dbReference type="SMART" id="SM00065">
    <property type="entry name" value="GAF"/>
    <property type="match status" value="1"/>
</dbReference>
<dbReference type="PANTHER" id="PTHR43304:SF1">
    <property type="entry name" value="PAC DOMAIN-CONTAINING PROTEIN"/>
    <property type="match status" value="1"/>
</dbReference>
<dbReference type="InterPro" id="IPR013655">
    <property type="entry name" value="PAS_fold_3"/>
</dbReference>
<comment type="caution">
    <text evidence="12">The sequence shown here is derived from an EMBL/GenBank/DDBJ whole genome shotgun (WGS) entry which is preliminary data.</text>
</comment>
<feature type="domain" description="PAS" evidence="10">
    <location>
        <begin position="439"/>
        <end position="511"/>
    </location>
</feature>
<comment type="catalytic activity">
    <reaction evidence="1">
        <text>ATP + protein L-histidine = ADP + protein N-phospho-L-histidine.</text>
        <dbReference type="EC" id="2.7.13.3"/>
    </reaction>
</comment>
<evidence type="ECO:0000259" key="11">
    <source>
        <dbReference type="PROSITE" id="PS50113"/>
    </source>
</evidence>
<feature type="domain" description="PAC" evidence="11">
    <location>
        <begin position="657"/>
        <end position="709"/>
    </location>
</feature>
<keyword evidence="7" id="KW-0175">Coiled coil</keyword>
<dbReference type="Pfam" id="PF08448">
    <property type="entry name" value="PAS_4"/>
    <property type="match status" value="2"/>
</dbReference>
<evidence type="ECO:0000256" key="4">
    <source>
        <dbReference type="ARBA" id="ARBA00022679"/>
    </source>
</evidence>
<dbReference type="Gene3D" id="3.30.565.10">
    <property type="entry name" value="Histidine kinase-like ATPase, C-terminal domain"/>
    <property type="match status" value="1"/>
</dbReference>